<evidence type="ECO:0000256" key="1">
    <source>
        <dbReference type="SAM" id="Phobius"/>
    </source>
</evidence>
<dbReference type="AlphaFoldDB" id="A0AA88EH22"/>
<accession>A0AA88EH22</accession>
<evidence type="ECO:0000313" key="3">
    <source>
        <dbReference type="Proteomes" id="UP001187192"/>
    </source>
</evidence>
<gene>
    <name evidence="2" type="ORF">TIFTF001_053240</name>
</gene>
<keyword evidence="1" id="KW-1133">Transmembrane helix</keyword>
<dbReference type="EMBL" id="BTGU01012356">
    <property type="protein sequence ID" value="GMN74829.1"/>
    <property type="molecule type" value="Genomic_DNA"/>
</dbReference>
<sequence>MLVTFCASHFLVFEDKFKYAAFPVYAVTLFPLCLFAAAQFPLYLDLLIATFWSPFRIATI</sequence>
<keyword evidence="3" id="KW-1185">Reference proteome</keyword>
<keyword evidence="1" id="KW-0812">Transmembrane</keyword>
<protein>
    <submittedName>
        <fullName evidence="2">Uncharacterized protein</fullName>
    </submittedName>
</protein>
<organism evidence="2 3">
    <name type="scientific">Ficus carica</name>
    <name type="common">Common fig</name>
    <dbReference type="NCBI Taxonomy" id="3494"/>
    <lineage>
        <taxon>Eukaryota</taxon>
        <taxon>Viridiplantae</taxon>
        <taxon>Streptophyta</taxon>
        <taxon>Embryophyta</taxon>
        <taxon>Tracheophyta</taxon>
        <taxon>Spermatophyta</taxon>
        <taxon>Magnoliopsida</taxon>
        <taxon>eudicotyledons</taxon>
        <taxon>Gunneridae</taxon>
        <taxon>Pentapetalae</taxon>
        <taxon>rosids</taxon>
        <taxon>fabids</taxon>
        <taxon>Rosales</taxon>
        <taxon>Moraceae</taxon>
        <taxon>Ficeae</taxon>
        <taxon>Ficus</taxon>
    </lineage>
</organism>
<reference evidence="2" key="1">
    <citation type="submission" date="2023-07" db="EMBL/GenBank/DDBJ databases">
        <title>draft genome sequence of fig (Ficus carica).</title>
        <authorList>
            <person name="Takahashi T."/>
            <person name="Nishimura K."/>
        </authorList>
    </citation>
    <scope>NUCLEOTIDE SEQUENCE</scope>
</reference>
<comment type="caution">
    <text evidence="2">The sequence shown here is derived from an EMBL/GenBank/DDBJ whole genome shotgun (WGS) entry which is preliminary data.</text>
</comment>
<evidence type="ECO:0000313" key="2">
    <source>
        <dbReference type="EMBL" id="GMN74829.1"/>
    </source>
</evidence>
<keyword evidence="1" id="KW-0472">Membrane</keyword>
<name>A0AA88EH22_FICCA</name>
<feature type="transmembrane region" description="Helical" evidence="1">
    <location>
        <begin position="20"/>
        <end position="44"/>
    </location>
</feature>
<proteinExistence type="predicted"/>
<dbReference type="Proteomes" id="UP001187192">
    <property type="component" value="Unassembled WGS sequence"/>
</dbReference>